<feature type="compositionally biased region" description="Low complexity" evidence="1">
    <location>
        <begin position="519"/>
        <end position="530"/>
    </location>
</feature>
<organism evidence="3 4">
    <name type="scientific">Jatropha curcas</name>
    <name type="common">Barbados nut</name>
    <dbReference type="NCBI Taxonomy" id="180498"/>
    <lineage>
        <taxon>Eukaryota</taxon>
        <taxon>Viridiplantae</taxon>
        <taxon>Streptophyta</taxon>
        <taxon>Embryophyta</taxon>
        <taxon>Tracheophyta</taxon>
        <taxon>Spermatophyta</taxon>
        <taxon>Magnoliopsida</taxon>
        <taxon>eudicotyledons</taxon>
        <taxon>Gunneridae</taxon>
        <taxon>Pentapetalae</taxon>
        <taxon>rosids</taxon>
        <taxon>fabids</taxon>
        <taxon>Malpighiales</taxon>
        <taxon>Euphorbiaceae</taxon>
        <taxon>Crotonoideae</taxon>
        <taxon>Jatropheae</taxon>
        <taxon>Jatropha</taxon>
    </lineage>
</organism>
<name>A0A067K1Y5_JATCU</name>
<dbReference type="InterPro" id="IPR000073">
    <property type="entry name" value="AB_hydrolase_1"/>
</dbReference>
<evidence type="ECO:0000313" key="4">
    <source>
        <dbReference type="Proteomes" id="UP000027138"/>
    </source>
</evidence>
<dbReference type="Proteomes" id="UP000027138">
    <property type="component" value="Unassembled WGS sequence"/>
</dbReference>
<evidence type="ECO:0000259" key="2">
    <source>
        <dbReference type="Pfam" id="PF00561"/>
    </source>
</evidence>
<reference evidence="3 4" key="1">
    <citation type="journal article" date="2014" name="PLoS ONE">
        <title>Global Analysis of Gene Expression Profiles in Physic Nut (Jatropha curcas L.) Seedlings Exposed to Salt Stress.</title>
        <authorList>
            <person name="Zhang L."/>
            <person name="Zhang C."/>
            <person name="Wu P."/>
            <person name="Chen Y."/>
            <person name="Li M."/>
            <person name="Jiang H."/>
            <person name="Wu G."/>
        </authorList>
    </citation>
    <scope>NUCLEOTIDE SEQUENCE [LARGE SCALE GENOMIC DNA]</scope>
    <source>
        <strain evidence="4">cv. GZQX0401</strain>
        <tissue evidence="3">Young leaves</tissue>
    </source>
</reference>
<protein>
    <recommendedName>
        <fullName evidence="2">AB hydrolase-1 domain-containing protein</fullName>
    </recommendedName>
</protein>
<dbReference type="Gene3D" id="3.40.50.1820">
    <property type="entry name" value="alpha/beta hydrolase"/>
    <property type="match status" value="1"/>
</dbReference>
<dbReference type="InterPro" id="IPR029058">
    <property type="entry name" value="AB_hydrolase_fold"/>
</dbReference>
<evidence type="ECO:0000313" key="3">
    <source>
        <dbReference type="EMBL" id="KDP29078.1"/>
    </source>
</evidence>
<dbReference type="SUPFAM" id="SSF53474">
    <property type="entry name" value="alpha/beta-Hydrolases"/>
    <property type="match status" value="1"/>
</dbReference>
<accession>A0A067K1Y5</accession>
<keyword evidence="4" id="KW-1185">Reference proteome</keyword>
<dbReference type="Pfam" id="PF00561">
    <property type="entry name" value="Abhydrolase_1"/>
    <property type="match status" value="1"/>
</dbReference>
<dbReference type="OrthoDB" id="294702at2759"/>
<dbReference type="PANTHER" id="PTHR45763">
    <property type="entry name" value="HYDROLASE, ALPHA/BETA FOLD FAMILY PROTEIN, EXPRESSED-RELATED"/>
    <property type="match status" value="1"/>
</dbReference>
<dbReference type="EMBL" id="KK914761">
    <property type="protein sequence ID" value="KDP29078.1"/>
    <property type="molecule type" value="Genomic_DNA"/>
</dbReference>
<proteinExistence type="predicted"/>
<dbReference type="KEGG" id="jcu:105642177"/>
<evidence type="ECO:0000256" key="1">
    <source>
        <dbReference type="SAM" id="MobiDB-lite"/>
    </source>
</evidence>
<dbReference type="PANTHER" id="PTHR45763:SF8">
    <property type="entry name" value="ALPHA_BETA-HYDROLASES SUPERFAMILY PROTEIN"/>
    <property type="match status" value="1"/>
</dbReference>
<feature type="region of interest" description="Disordered" evidence="1">
    <location>
        <begin position="511"/>
        <end position="530"/>
    </location>
</feature>
<sequence length="530" mass="59746">MAEMKGGNTWTEELASLVEDTGIRYAAAAAEPIGISAPAFRKSGFVGEYGAGDEEVKTESLKEQVTGFLKSWGEMLLDLGRGCKDIAQQTLVTEDSFIVQKVGKPMAKVSDRFKFLNEFLPEDRDPAHAWPVVFFVTILALTVLSVNTTHDSSLPPVKRVRIHPPSANCILLPDGRHIAYHENGVPANRARFSIIAPHSFFSSRLAGIPGVKTSLLEEFGVRLITYDLPGFGESDPHPTRNLNSSALDMLYLANAVGVNDKFWVLGYSSGSMHAWAALRYIPERIAGAAMISPMINPYEASMTKEEMRRTWEHWSTKRKLMYFLARKFPKFLSSFYRRSFLSGFHGRIDNWMSQSVGRKDEILIEEPTFEEFWHRDVEEAIRQGITKPFIEEAVLQVSNWGFSLTDLNVQRKCQKKGILLWIRSIYSQAECELAGFLGPLHIWQGMDDKVAPPSMTNYISRVLHGAILHKLPNEGHFSFFYFCDVCHRQIFSTLFGEAQGPLDMVESNETSSEEEIEEVLSSQISLQDDL</sequence>
<feature type="domain" description="AB hydrolase-1" evidence="2">
    <location>
        <begin position="215"/>
        <end position="480"/>
    </location>
</feature>
<dbReference type="AlphaFoldDB" id="A0A067K1Y5"/>
<gene>
    <name evidence="3" type="ORF">JCGZ_16467</name>
</gene>